<dbReference type="RefSeq" id="WP_067004984.1">
    <property type="nucleotide sequence ID" value="NZ_BNDU01000006.1"/>
</dbReference>
<name>A0A101NGT6_9ACTN</name>
<evidence type="ECO:0000313" key="2">
    <source>
        <dbReference type="Proteomes" id="UP000054241"/>
    </source>
</evidence>
<dbReference type="Proteomes" id="UP000054241">
    <property type="component" value="Unassembled WGS sequence"/>
</dbReference>
<protein>
    <submittedName>
        <fullName evidence="1">Uncharacterized protein</fullName>
    </submittedName>
</protein>
<keyword evidence="2" id="KW-1185">Reference proteome</keyword>
<sequence length="238" mass="27424">MNPNHRDKQAAKARREADGRRYAAHLADVRRERLEHLDRVEHEEFVPDKLKADDPLPAELPLLVRHHISEINRYFCEVLMHGYHADTYAEWARIALYRLTDALEHFHLMIGTTVAHLQDNRISPDRIRTYVQARTYKDVEAFVTPKAKEHLDGLIGRNEMVDGTQHSGISHRVGRRIAERTGWAEPDREDTLEAFLAVLYNNYPDDPQAFSALPEHIRGCALKTAPHSLVKISDDDES</sequence>
<comment type="caution">
    <text evidence="1">The sequence shown here is derived from an EMBL/GenBank/DDBJ whole genome shotgun (WGS) entry which is preliminary data.</text>
</comment>
<proteinExistence type="predicted"/>
<organism evidence="1 2">
    <name type="scientific">Streptomyces cellostaticus</name>
    <dbReference type="NCBI Taxonomy" id="67285"/>
    <lineage>
        <taxon>Bacteria</taxon>
        <taxon>Bacillati</taxon>
        <taxon>Actinomycetota</taxon>
        <taxon>Actinomycetes</taxon>
        <taxon>Kitasatosporales</taxon>
        <taxon>Streptomycetaceae</taxon>
        <taxon>Streptomyces</taxon>
    </lineage>
</organism>
<dbReference type="EMBL" id="LMWL01000056">
    <property type="protein sequence ID" value="KUM92860.1"/>
    <property type="molecule type" value="Genomic_DNA"/>
</dbReference>
<accession>A0A101NGT6</accession>
<dbReference type="OrthoDB" id="4181956at2"/>
<reference evidence="1 2" key="1">
    <citation type="submission" date="2015-10" db="EMBL/GenBank/DDBJ databases">
        <title>Draft genome sequence of Streptomyces cellostaticus DSM 40189, type strain for the species Streptomyces cellostaticus.</title>
        <authorList>
            <person name="Ruckert C."/>
            <person name="Winkler A."/>
            <person name="Kalinowski J."/>
            <person name="Kampfer P."/>
            <person name="Glaeser S."/>
        </authorList>
    </citation>
    <scope>NUCLEOTIDE SEQUENCE [LARGE SCALE GENOMIC DNA]</scope>
    <source>
        <strain evidence="1 2">DSM 40189</strain>
    </source>
</reference>
<gene>
    <name evidence="1" type="ORF">AQI88_29650</name>
</gene>
<evidence type="ECO:0000313" key="1">
    <source>
        <dbReference type="EMBL" id="KUM92860.1"/>
    </source>
</evidence>
<dbReference type="AlphaFoldDB" id="A0A101NGT6"/>